<evidence type="ECO:0000313" key="2">
    <source>
        <dbReference type="Proteomes" id="UP000399805"/>
    </source>
</evidence>
<dbReference type="AlphaFoldDB" id="A0A6I8LEU2"/>
<reference evidence="1 2" key="1">
    <citation type="submission" date="2019-09" db="EMBL/GenBank/DDBJ databases">
        <authorList>
            <person name="Leyn A S."/>
        </authorList>
    </citation>
    <scope>NUCLEOTIDE SEQUENCE [LARGE SCALE GENOMIC DNA]</scope>
    <source>
        <strain evidence="1">AA231_1</strain>
    </source>
</reference>
<accession>A0A6I8LEU2</accession>
<organism evidence="1 2">
    <name type="scientific">Amycolatopsis camponoti</name>
    <dbReference type="NCBI Taxonomy" id="2606593"/>
    <lineage>
        <taxon>Bacteria</taxon>
        <taxon>Bacillati</taxon>
        <taxon>Actinomycetota</taxon>
        <taxon>Actinomycetes</taxon>
        <taxon>Pseudonocardiales</taxon>
        <taxon>Pseudonocardiaceae</taxon>
        <taxon>Amycolatopsis</taxon>
    </lineage>
</organism>
<protein>
    <submittedName>
        <fullName evidence="1">Uncharacterized protein</fullName>
    </submittedName>
</protein>
<sequence length="49" mass="5400">MIRQIVTSLSVVRHQRPVMVTVGNQGLVRCTLAGMILVKLLTGCIHKID</sequence>
<keyword evidence="2" id="KW-1185">Reference proteome</keyword>
<name>A0A6I8LEU2_9PSEU</name>
<evidence type="ECO:0000313" key="1">
    <source>
        <dbReference type="EMBL" id="VVJ15563.1"/>
    </source>
</evidence>
<dbReference type="EMBL" id="CABVGP010000001">
    <property type="protein sequence ID" value="VVJ15563.1"/>
    <property type="molecule type" value="Genomic_DNA"/>
</dbReference>
<proteinExistence type="predicted"/>
<gene>
    <name evidence="1" type="ORF">AA23TX_00584</name>
</gene>
<dbReference type="Proteomes" id="UP000399805">
    <property type="component" value="Unassembled WGS sequence"/>
</dbReference>